<dbReference type="PANTHER" id="PTHR22602">
    <property type="entry name" value="TRANSFERASE CAF17, MITOCHONDRIAL-RELATED"/>
    <property type="match status" value="1"/>
</dbReference>
<evidence type="ECO:0000256" key="1">
    <source>
        <dbReference type="ARBA" id="ARBA00022946"/>
    </source>
</evidence>
<dbReference type="Proteomes" id="UP000290218">
    <property type="component" value="Unassembled WGS sequence"/>
</dbReference>
<reference evidence="3 4" key="1">
    <citation type="submission" date="2019-01" db="EMBL/GenBank/DDBJ databases">
        <title>Lacunisphaera sp. strain TWA-58.</title>
        <authorList>
            <person name="Chen W.-M."/>
        </authorList>
    </citation>
    <scope>NUCLEOTIDE SEQUENCE [LARGE SCALE GENOMIC DNA]</scope>
    <source>
        <strain evidence="3 4">TWA-58</strain>
    </source>
</reference>
<dbReference type="AlphaFoldDB" id="A0A4Q1C603"/>
<dbReference type="InterPro" id="IPR057460">
    <property type="entry name" value="CAF17_C"/>
</dbReference>
<dbReference type="Pfam" id="PF25455">
    <property type="entry name" value="Beta-barrel_CAF17_C"/>
    <property type="match status" value="1"/>
</dbReference>
<dbReference type="PANTHER" id="PTHR22602:SF0">
    <property type="entry name" value="TRANSFERASE CAF17, MITOCHONDRIAL-RELATED"/>
    <property type="match status" value="1"/>
</dbReference>
<evidence type="ECO:0000259" key="2">
    <source>
        <dbReference type="Pfam" id="PF25455"/>
    </source>
</evidence>
<sequence>MICFSASAAVLLARLEAYLIADEVELRDETAEWANWLVWGGATPVLTLPAGAQIFVSRRAGSPAQEIIVPVAHASEVAAQLSAAAGAADRNTAELARLRAALPAVPTDIGPRDLPAEGALDEVAISFTKGCYLGQEVIARLKNLGQVRRALHLIEGDGAPPAPGTALFQGERKAGEVRSGATEGGQFLAMAMLSLVHLDPAAPLGLAPHGRGIKILRRV</sequence>
<accession>A0A4Q1C603</accession>
<dbReference type="Gene3D" id="3.30.1360.120">
    <property type="entry name" value="Probable tRNA modification gtpase trme, domain 1"/>
    <property type="match status" value="1"/>
</dbReference>
<keyword evidence="4" id="KW-1185">Reference proteome</keyword>
<name>A0A4Q1C603_9BACT</name>
<proteinExistence type="predicted"/>
<dbReference type="InterPro" id="IPR017703">
    <property type="entry name" value="YgfZ/GCV_T_CS"/>
</dbReference>
<protein>
    <recommendedName>
        <fullName evidence="2">CAF17 C-terminal domain-containing protein</fullName>
    </recommendedName>
</protein>
<comment type="caution">
    <text evidence="3">The sequence shown here is derived from an EMBL/GenBank/DDBJ whole genome shotgun (WGS) entry which is preliminary data.</text>
</comment>
<dbReference type="EMBL" id="SDHX01000002">
    <property type="protein sequence ID" value="RXK53793.1"/>
    <property type="molecule type" value="Genomic_DNA"/>
</dbReference>
<evidence type="ECO:0000313" key="3">
    <source>
        <dbReference type="EMBL" id="RXK53793.1"/>
    </source>
</evidence>
<dbReference type="InterPro" id="IPR045179">
    <property type="entry name" value="YgfZ/GcvT"/>
</dbReference>
<evidence type="ECO:0000313" key="4">
    <source>
        <dbReference type="Proteomes" id="UP000290218"/>
    </source>
</evidence>
<organism evidence="3 4">
    <name type="scientific">Oleiharenicola lentus</name>
    <dbReference type="NCBI Taxonomy" id="2508720"/>
    <lineage>
        <taxon>Bacteria</taxon>
        <taxon>Pseudomonadati</taxon>
        <taxon>Verrucomicrobiota</taxon>
        <taxon>Opitutia</taxon>
        <taxon>Opitutales</taxon>
        <taxon>Opitutaceae</taxon>
        <taxon>Oleiharenicola</taxon>
    </lineage>
</organism>
<keyword evidence="1" id="KW-0809">Transit peptide</keyword>
<feature type="domain" description="CAF17 C-terminal" evidence="2">
    <location>
        <begin position="148"/>
        <end position="203"/>
    </location>
</feature>
<dbReference type="GO" id="GO:0016226">
    <property type="term" value="P:iron-sulfur cluster assembly"/>
    <property type="evidence" value="ECO:0007669"/>
    <property type="project" value="TreeGrafter"/>
</dbReference>
<dbReference type="InterPro" id="IPR027266">
    <property type="entry name" value="TrmE/GcvT-like"/>
</dbReference>
<dbReference type="SUPFAM" id="SSF103025">
    <property type="entry name" value="Folate-binding domain"/>
    <property type="match status" value="1"/>
</dbReference>
<dbReference type="NCBIfam" id="TIGR03317">
    <property type="entry name" value="ygfZ_signature"/>
    <property type="match status" value="1"/>
</dbReference>
<gene>
    <name evidence="3" type="ORF">ESB00_19110</name>
</gene>